<name>A0AAV2HHE1_LYMST</name>
<proteinExistence type="predicted"/>
<organism evidence="1 2">
    <name type="scientific">Lymnaea stagnalis</name>
    <name type="common">Great pond snail</name>
    <name type="synonym">Helix stagnalis</name>
    <dbReference type="NCBI Taxonomy" id="6523"/>
    <lineage>
        <taxon>Eukaryota</taxon>
        <taxon>Metazoa</taxon>
        <taxon>Spiralia</taxon>
        <taxon>Lophotrochozoa</taxon>
        <taxon>Mollusca</taxon>
        <taxon>Gastropoda</taxon>
        <taxon>Heterobranchia</taxon>
        <taxon>Euthyneura</taxon>
        <taxon>Panpulmonata</taxon>
        <taxon>Hygrophila</taxon>
        <taxon>Lymnaeoidea</taxon>
        <taxon>Lymnaeidae</taxon>
        <taxon>Lymnaea</taxon>
    </lineage>
</organism>
<gene>
    <name evidence="1" type="ORF">GSLYS_00007390001</name>
</gene>
<keyword evidence="2" id="KW-1185">Reference proteome</keyword>
<evidence type="ECO:0000313" key="1">
    <source>
        <dbReference type="EMBL" id="CAL1533383.1"/>
    </source>
</evidence>
<dbReference type="Proteomes" id="UP001497497">
    <property type="component" value="Unassembled WGS sequence"/>
</dbReference>
<protein>
    <submittedName>
        <fullName evidence="1">Uncharacterized protein</fullName>
    </submittedName>
</protein>
<accession>A0AAV2HHE1</accession>
<dbReference type="EMBL" id="CAXITT010000142">
    <property type="protein sequence ID" value="CAL1533383.1"/>
    <property type="molecule type" value="Genomic_DNA"/>
</dbReference>
<dbReference type="AlphaFoldDB" id="A0AAV2HHE1"/>
<evidence type="ECO:0000313" key="2">
    <source>
        <dbReference type="Proteomes" id="UP001497497"/>
    </source>
</evidence>
<reference evidence="1 2" key="1">
    <citation type="submission" date="2024-04" db="EMBL/GenBank/DDBJ databases">
        <authorList>
            <consortium name="Genoscope - CEA"/>
            <person name="William W."/>
        </authorList>
    </citation>
    <scope>NUCLEOTIDE SEQUENCE [LARGE SCALE GENOMIC DNA]</scope>
</reference>
<sequence length="428" mass="49114">MHPQIESQLGVDEVTMAAKIWSRSFWLKSRRAFTCLAVFGILVYARQWVVVRVDGIQGSREMIKVIQGHTTRSQYPRGQILLDQMLTGHWVPRKYTVQEMGELEAFNKRVWTFYKIPHTLQREDKKCGNVSFPGLAWFRGLCDPKGATPCCMNNSCVNRSVQECQCPDCYDVRPQIYAEFATWLPDDTTVKLTKFTTEKDACRVLQNKTVYFIGDSFMRQLYTSVLAMLRDAKPRHVIRDNVPLANVTNCDKYYRFVADCRNYLIWSTKECNGTTNLSMKSIYKAQNSDGPLKSIRELNGTVNSWLVVGLGAHDYYNITAVRQHMIDPLLNILKNSTWPKLIWMASHSPGLLKTGTEKRQQSQALLDYNDQLTAILNARGIPILKFFDFTKGVFSFDGAHYGSIFAINFLTSALEPVFLKSSTYIYFR</sequence>
<comment type="caution">
    <text evidence="1">The sequence shown here is derived from an EMBL/GenBank/DDBJ whole genome shotgun (WGS) entry which is preliminary data.</text>
</comment>